<reference evidence="2" key="1">
    <citation type="journal article" date="2021" name="New Phytol.">
        <title>Evolutionary innovations through gain and loss of genes in the ectomycorrhizal Boletales.</title>
        <authorList>
            <person name="Wu G."/>
            <person name="Miyauchi S."/>
            <person name="Morin E."/>
            <person name="Kuo A."/>
            <person name="Drula E."/>
            <person name="Varga T."/>
            <person name="Kohler A."/>
            <person name="Feng B."/>
            <person name="Cao Y."/>
            <person name="Lipzen A."/>
            <person name="Daum C."/>
            <person name="Hundley H."/>
            <person name="Pangilinan J."/>
            <person name="Johnson J."/>
            <person name="Barry K."/>
            <person name="LaButti K."/>
            <person name="Ng V."/>
            <person name="Ahrendt S."/>
            <person name="Min B."/>
            <person name="Choi I.G."/>
            <person name="Park H."/>
            <person name="Plett J.M."/>
            <person name="Magnuson J."/>
            <person name="Spatafora J.W."/>
            <person name="Nagy L.G."/>
            <person name="Henrissat B."/>
            <person name="Grigoriev I.V."/>
            <person name="Yang Z.L."/>
            <person name="Xu J."/>
            <person name="Martin F.M."/>
        </authorList>
    </citation>
    <scope>NUCLEOTIDE SEQUENCE</scope>
    <source>
        <strain evidence="2">KKN 215</strain>
    </source>
</reference>
<dbReference type="Pfam" id="PF22907">
    <property type="entry name" value="Ams1-like_1st"/>
    <property type="match status" value="1"/>
</dbReference>
<protein>
    <recommendedName>
        <fullName evidence="1">Alpha-mannosidase Ams1-like N-terminal domain-containing protein</fullName>
    </recommendedName>
</protein>
<dbReference type="GO" id="GO:0009313">
    <property type="term" value="P:oligosaccharide catabolic process"/>
    <property type="evidence" value="ECO:0007669"/>
    <property type="project" value="TreeGrafter"/>
</dbReference>
<proteinExistence type="predicted"/>
<accession>A0A8K0UDL3</accession>
<dbReference type="OrthoDB" id="3229398at2759"/>
<name>A0A8K0UDL3_9AGAR</name>
<sequence>MPTSYANYERVQFEWDPGCEAMIFSSVGTPLQGITGGYGGDRRVEYIIPHDAVKAGKHEFVIETSCNGMFGVPWNGDTIAPPDMNRYFKLDSADIVVPDQKAWGLLADFSTLREIADTLPGNGSLQNEAIVVANSIMNEFDPNDKSSIDRSRKIAEEALRCCRVRTCLVGYGHRDTLAPGDGNVVVSALLADVIGRVGYCEGQACVREHGGVIAHSKAYVGLSGHPHFSCMANVCIFASPLPSVASVEYLKLVPRSLPRPHSRSCMTLIVRSRIGARRPLQVRLWWQRCNPSGRGGRILSYLASSFPST</sequence>
<dbReference type="EMBL" id="JAEVFJ010000061">
    <property type="protein sequence ID" value="KAH8077888.1"/>
    <property type="molecule type" value="Genomic_DNA"/>
</dbReference>
<gene>
    <name evidence="2" type="ORF">BXZ70DRAFT_692237</name>
</gene>
<dbReference type="GO" id="GO:0004559">
    <property type="term" value="F:alpha-mannosidase activity"/>
    <property type="evidence" value="ECO:0007669"/>
    <property type="project" value="TreeGrafter"/>
</dbReference>
<evidence type="ECO:0000313" key="2">
    <source>
        <dbReference type="EMBL" id="KAH8077888.1"/>
    </source>
</evidence>
<evidence type="ECO:0000313" key="3">
    <source>
        <dbReference type="Proteomes" id="UP000813824"/>
    </source>
</evidence>
<dbReference type="AlphaFoldDB" id="A0A8K0UDL3"/>
<comment type="caution">
    <text evidence="2">The sequence shown here is derived from an EMBL/GenBank/DDBJ whole genome shotgun (WGS) entry which is preliminary data.</text>
</comment>
<feature type="domain" description="Alpha-mannosidase Ams1-like N-terminal" evidence="1">
    <location>
        <begin position="4"/>
        <end position="96"/>
    </location>
</feature>
<dbReference type="InterPro" id="IPR054723">
    <property type="entry name" value="Ams1-like_N"/>
</dbReference>
<dbReference type="PANTHER" id="PTHR46017:SF1">
    <property type="entry name" value="ALPHA-MANNOSIDASE 2C1"/>
    <property type="match status" value="1"/>
</dbReference>
<evidence type="ECO:0000259" key="1">
    <source>
        <dbReference type="Pfam" id="PF22907"/>
    </source>
</evidence>
<keyword evidence="3" id="KW-1185">Reference proteome</keyword>
<organism evidence="2 3">
    <name type="scientific">Cristinia sonorae</name>
    <dbReference type="NCBI Taxonomy" id="1940300"/>
    <lineage>
        <taxon>Eukaryota</taxon>
        <taxon>Fungi</taxon>
        <taxon>Dikarya</taxon>
        <taxon>Basidiomycota</taxon>
        <taxon>Agaricomycotina</taxon>
        <taxon>Agaricomycetes</taxon>
        <taxon>Agaricomycetidae</taxon>
        <taxon>Agaricales</taxon>
        <taxon>Pleurotineae</taxon>
        <taxon>Stephanosporaceae</taxon>
        <taxon>Cristinia</taxon>
    </lineage>
</organism>
<dbReference type="Proteomes" id="UP000813824">
    <property type="component" value="Unassembled WGS sequence"/>
</dbReference>
<dbReference type="PANTHER" id="PTHR46017">
    <property type="entry name" value="ALPHA-MANNOSIDASE 2C1"/>
    <property type="match status" value="1"/>
</dbReference>
<dbReference type="GO" id="GO:0000329">
    <property type="term" value="C:fungal-type vacuole membrane"/>
    <property type="evidence" value="ECO:0007669"/>
    <property type="project" value="TreeGrafter"/>
</dbReference>